<dbReference type="InterPro" id="IPR013762">
    <property type="entry name" value="Integrase-like_cat_sf"/>
</dbReference>
<dbReference type="EMBL" id="REFV01000020">
    <property type="protein sequence ID" value="RMB56204.1"/>
    <property type="molecule type" value="Genomic_DNA"/>
</dbReference>
<evidence type="ECO:0000256" key="3">
    <source>
        <dbReference type="ARBA" id="ARBA00023125"/>
    </source>
</evidence>
<dbReference type="PANTHER" id="PTHR30349:SF41">
    <property type="entry name" value="INTEGRASE_RECOMBINASE PROTEIN MJ0367-RELATED"/>
    <property type="match status" value="1"/>
</dbReference>
<evidence type="ECO:0000256" key="4">
    <source>
        <dbReference type="ARBA" id="ARBA00023172"/>
    </source>
</evidence>
<evidence type="ECO:0000256" key="2">
    <source>
        <dbReference type="ARBA" id="ARBA00022908"/>
    </source>
</evidence>
<dbReference type="InterPro" id="IPR002104">
    <property type="entry name" value="Integrase_catalytic"/>
</dbReference>
<dbReference type="InterPro" id="IPR050090">
    <property type="entry name" value="Tyrosine_recombinase_XerCD"/>
</dbReference>
<dbReference type="Pfam" id="PF13495">
    <property type="entry name" value="Phage_int_SAM_4"/>
    <property type="match status" value="1"/>
</dbReference>
<feature type="domain" description="Core-binding (CB)" evidence="7">
    <location>
        <begin position="1"/>
        <end position="82"/>
    </location>
</feature>
<accession>A0A3M0FU45</accession>
<proteinExistence type="inferred from homology"/>
<dbReference type="GO" id="GO:0006310">
    <property type="term" value="P:DNA recombination"/>
    <property type="evidence" value="ECO:0007669"/>
    <property type="project" value="UniProtKB-KW"/>
</dbReference>
<keyword evidence="3 5" id="KW-0238">DNA-binding</keyword>
<dbReference type="Pfam" id="PF00589">
    <property type="entry name" value="Phage_integrase"/>
    <property type="match status" value="1"/>
</dbReference>
<organism evidence="8 9">
    <name type="scientific">Dokdonia sinensis</name>
    <dbReference type="NCBI Taxonomy" id="2479847"/>
    <lineage>
        <taxon>Bacteria</taxon>
        <taxon>Pseudomonadati</taxon>
        <taxon>Bacteroidota</taxon>
        <taxon>Flavobacteriia</taxon>
        <taxon>Flavobacteriales</taxon>
        <taxon>Flavobacteriaceae</taxon>
        <taxon>Dokdonia</taxon>
    </lineage>
</organism>
<dbReference type="InterPro" id="IPR044068">
    <property type="entry name" value="CB"/>
</dbReference>
<dbReference type="Gene3D" id="1.10.150.130">
    <property type="match status" value="1"/>
</dbReference>
<dbReference type="InterPro" id="IPR010998">
    <property type="entry name" value="Integrase_recombinase_N"/>
</dbReference>
<dbReference type="InterPro" id="IPR011010">
    <property type="entry name" value="DNA_brk_join_enz"/>
</dbReference>
<comment type="similarity">
    <text evidence="1">Belongs to the 'phage' integrase family.</text>
</comment>
<reference evidence="8 9" key="1">
    <citation type="submission" date="2018-10" db="EMBL/GenBank/DDBJ databases">
        <title>Dokdonia luteus sp. nov., isolated from sea water.</title>
        <authorList>
            <person name="Zhou L.Y."/>
            <person name="Du Z.J."/>
        </authorList>
    </citation>
    <scope>NUCLEOTIDE SEQUENCE [LARGE SCALE GENOMIC DNA]</scope>
    <source>
        <strain evidence="8 9">SH27</strain>
    </source>
</reference>
<evidence type="ECO:0000256" key="1">
    <source>
        <dbReference type="ARBA" id="ARBA00008857"/>
    </source>
</evidence>
<keyword evidence="9" id="KW-1185">Reference proteome</keyword>
<dbReference type="Gene3D" id="1.10.443.10">
    <property type="entry name" value="Intergrase catalytic core"/>
    <property type="match status" value="1"/>
</dbReference>
<gene>
    <name evidence="8" type="ORF">EAX61_15205</name>
</gene>
<protein>
    <submittedName>
        <fullName evidence="8">Integrase</fullName>
    </submittedName>
</protein>
<dbReference type="Proteomes" id="UP000281985">
    <property type="component" value="Unassembled WGS sequence"/>
</dbReference>
<comment type="caution">
    <text evidence="8">The sequence shown here is derived from an EMBL/GenBank/DDBJ whole genome shotgun (WGS) entry which is preliminary data.</text>
</comment>
<evidence type="ECO:0000259" key="6">
    <source>
        <dbReference type="PROSITE" id="PS51898"/>
    </source>
</evidence>
<dbReference type="GO" id="GO:0015074">
    <property type="term" value="P:DNA integration"/>
    <property type="evidence" value="ECO:0007669"/>
    <property type="project" value="UniProtKB-KW"/>
</dbReference>
<evidence type="ECO:0000259" key="7">
    <source>
        <dbReference type="PROSITE" id="PS51900"/>
    </source>
</evidence>
<dbReference type="OrthoDB" id="9801717at2"/>
<dbReference type="SUPFAM" id="SSF56349">
    <property type="entry name" value="DNA breaking-rejoining enzymes"/>
    <property type="match status" value="1"/>
</dbReference>
<evidence type="ECO:0000256" key="5">
    <source>
        <dbReference type="PROSITE-ProRule" id="PRU01248"/>
    </source>
</evidence>
<dbReference type="PROSITE" id="PS51898">
    <property type="entry name" value="TYR_RECOMBINASE"/>
    <property type="match status" value="1"/>
</dbReference>
<keyword evidence="4" id="KW-0233">DNA recombination</keyword>
<evidence type="ECO:0000313" key="8">
    <source>
        <dbReference type="EMBL" id="RMB56204.1"/>
    </source>
</evidence>
<dbReference type="PANTHER" id="PTHR30349">
    <property type="entry name" value="PHAGE INTEGRASE-RELATED"/>
    <property type="match status" value="1"/>
</dbReference>
<dbReference type="InterPro" id="IPR004107">
    <property type="entry name" value="Integrase_SAM-like_N"/>
</dbReference>
<name>A0A3M0FU45_9FLAO</name>
<keyword evidence="2" id="KW-0229">DNA integration</keyword>
<dbReference type="GO" id="GO:0003677">
    <property type="term" value="F:DNA binding"/>
    <property type="evidence" value="ECO:0007669"/>
    <property type="project" value="UniProtKB-UniRule"/>
</dbReference>
<dbReference type="PROSITE" id="PS51900">
    <property type="entry name" value="CB"/>
    <property type="match status" value="1"/>
</dbReference>
<dbReference type="AlphaFoldDB" id="A0A3M0FU45"/>
<sequence length="278" mass="31962">MESFKGFQRLLIIKRYAESTVSSYIGLLQRFQQHIGFHRSINDLTNKELYNEILKFIEQTKYSYSSQKQLLSAIHLFLSEIHKRSLDLTPVYPVRRPKSLPLILSAQQVRAILDGLSNEKHKAMLATIYALGLRSGELTNLKLDHILKDSKLIHIKAAKGNKDRILPLPESLREIWKPYYKKYKPKEYLFEGQKGGKYTSNSLLLVFKKACKNAGVPSGHTVHSLRHAYATHLFDRGTDIRMIQKLLGHDNIKTTLIYTQVSKRSMTEIKSPLDDLGL</sequence>
<feature type="domain" description="Tyr recombinase" evidence="6">
    <location>
        <begin position="99"/>
        <end position="271"/>
    </location>
</feature>
<evidence type="ECO:0000313" key="9">
    <source>
        <dbReference type="Proteomes" id="UP000281985"/>
    </source>
</evidence>